<gene>
    <name evidence="2" type="ORF">K452DRAFT_305349</name>
</gene>
<dbReference type="OrthoDB" id="10253869at2759"/>
<evidence type="ECO:0000259" key="1">
    <source>
        <dbReference type="SMART" id="SM00824"/>
    </source>
</evidence>
<sequence length="245" mass="27303">MMGSNPSVIQLTTADAIPLILIHDGGGTCTQYFRLANLNRPVYGIHNPRHLSGRAWDGGIPEMAAVYADLVRTVVPDGPVLLGGWSLGGVLALEVAQRLPCHSVQGLVMIDSVFPQRHPADTRLVVPYRPAFTEAQSLLFQRATNRAMDLSAAMLDRWPPSEPPLNQPPAVLLRATDHYTPAEENYVTRVDIHRNELLLGWDRYSPSFIQDVLFVPGHHFAIFSHTHLDRLSYQLDQACQMLTRK</sequence>
<reference evidence="2" key="1">
    <citation type="journal article" date="2020" name="Stud. Mycol.">
        <title>101 Dothideomycetes genomes: a test case for predicting lifestyles and emergence of pathogens.</title>
        <authorList>
            <person name="Haridas S."/>
            <person name="Albert R."/>
            <person name="Binder M."/>
            <person name="Bloem J."/>
            <person name="Labutti K."/>
            <person name="Salamov A."/>
            <person name="Andreopoulos B."/>
            <person name="Baker S."/>
            <person name="Barry K."/>
            <person name="Bills G."/>
            <person name="Bluhm B."/>
            <person name="Cannon C."/>
            <person name="Castanera R."/>
            <person name="Culley D."/>
            <person name="Daum C."/>
            <person name="Ezra D."/>
            <person name="Gonzalez J."/>
            <person name="Henrissat B."/>
            <person name="Kuo A."/>
            <person name="Liang C."/>
            <person name="Lipzen A."/>
            <person name="Lutzoni F."/>
            <person name="Magnuson J."/>
            <person name="Mondo S."/>
            <person name="Nolan M."/>
            <person name="Ohm R."/>
            <person name="Pangilinan J."/>
            <person name="Park H.-J."/>
            <person name="Ramirez L."/>
            <person name="Alfaro M."/>
            <person name="Sun H."/>
            <person name="Tritt A."/>
            <person name="Yoshinaga Y."/>
            <person name="Zwiers L.-H."/>
            <person name="Turgeon B."/>
            <person name="Goodwin S."/>
            <person name="Spatafora J."/>
            <person name="Crous P."/>
            <person name="Grigoriev I."/>
        </authorList>
    </citation>
    <scope>NUCLEOTIDE SEQUENCE</scope>
    <source>
        <strain evidence="2">CBS 121167</strain>
    </source>
</reference>
<keyword evidence="3" id="KW-1185">Reference proteome</keyword>
<dbReference type="RefSeq" id="XP_033401018.1">
    <property type="nucleotide sequence ID" value="XM_033542893.1"/>
</dbReference>
<accession>A0A6A6BML6</accession>
<evidence type="ECO:0000313" key="2">
    <source>
        <dbReference type="EMBL" id="KAF2145306.1"/>
    </source>
</evidence>
<proteinExistence type="predicted"/>
<dbReference type="GeneID" id="54300390"/>
<dbReference type="AlphaFoldDB" id="A0A6A6BML6"/>
<protein>
    <recommendedName>
        <fullName evidence="1">Thioesterase TesA-like domain-containing protein</fullName>
    </recommendedName>
</protein>
<evidence type="ECO:0000313" key="3">
    <source>
        <dbReference type="Proteomes" id="UP000799438"/>
    </source>
</evidence>
<feature type="domain" description="Thioesterase TesA-like" evidence="1">
    <location>
        <begin position="25"/>
        <end position="228"/>
    </location>
</feature>
<dbReference type="InterPro" id="IPR029058">
    <property type="entry name" value="AB_hydrolase_fold"/>
</dbReference>
<dbReference type="InterPro" id="IPR001031">
    <property type="entry name" value="Thioesterase"/>
</dbReference>
<dbReference type="InterPro" id="IPR020802">
    <property type="entry name" value="TesA-like"/>
</dbReference>
<organism evidence="2 3">
    <name type="scientific">Aplosporella prunicola CBS 121167</name>
    <dbReference type="NCBI Taxonomy" id="1176127"/>
    <lineage>
        <taxon>Eukaryota</taxon>
        <taxon>Fungi</taxon>
        <taxon>Dikarya</taxon>
        <taxon>Ascomycota</taxon>
        <taxon>Pezizomycotina</taxon>
        <taxon>Dothideomycetes</taxon>
        <taxon>Dothideomycetes incertae sedis</taxon>
        <taxon>Botryosphaeriales</taxon>
        <taxon>Aplosporellaceae</taxon>
        <taxon>Aplosporella</taxon>
    </lineage>
</organism>
<dbReference type="SUPFAM" id="SSF53474">
    <property type="entry name" value="alpha/beta-Hydrolases"/>
    <property type="match status" value="1"/>
</dbReference>
<dbReference type="SMART" id="SM00824">
    <property type="entry name" value="PKS_TE"/>
    <property type="match status" value="1"/>
</dbReference>
<dbReference type="Gene3D" id="3.40.50.1820">
    <property type="entry name" value="alpha/beta hydrolase"/>
    <property type="match status" value="1"/>
</dbReference>
<name>A0A6A6BML6_9PEZI</name>
<dbReference type="Proteomes" id="UP000799438">
    <property type="component" value="Unassembled WGS sequence"/>
</dbReference>
<dbReference type="Pfam" id="PF00975">
    <property type="entry name" value="Thioesterase"/>
    <property type="match status" value="1"/>
</dbReference>
<dbReference type="EMBL" id="ML995477">
    <property type="protein sequence ID" value="KAF2145306.1"/>
    <property type="molecule type" value="Genomic_DNA"/>
</dbReference>